<comment type="caution">
    <text evidence="4">The sequence shown here is derived from an EMBL/GenBank/DDBJ whole genome shotgun (WGS) entry which is preliminary data.</text>
</comment>
<dbReference type="PANTHER" id="PTHR24198">
    <property type="entry name" value="ANKYRIN REPEAT AND PROTEIN KINASE DOMAIN-CONTAINING PROTEIN"/>
    <property type="match status" value="1"/>
</dbReference>
<sequence length="315" mass="35734">MKRKNYLLVLFCLMSSLFLLSCLDPIKSKNRKKYTPEFCFEKPLLPLAEAIYQGNAREIEKLVHDNQIDLNTWSSKSGFTPLYYACILEDVSVVKKLLDLGADPNLVTLDVSDGSKYPRKITNISFVVSRGNMSLTRVLLEKGASPNTPVGALPLNYAMAHKNSQEYIDLLMKYGADANFLEYGSIDNTAQIAMSGMHFALVNYFLDQGADPRSVNQLGYSLALLVQEELEEPGRTKQAKETLENIKKRLEKEYGIRFPVQLQRRQGMINEIQRYEEVPESIRNLPLMEESKIYFQELKDSLKAGKTISGKPLES</sequence>
<evidence type="ECO:0000256" key="2">
    <source>
        <dbReference type="ARBA" id="ARBA00023043"/>
    </source>
</evidence>
<evidence type="ECO:0000256" key="1">
    <source>
        <dbReference type="ARBA" id="ARBA00022737"/>
    </source>
</evidence>
<keyword evidence="5" id="KW-1185">Reference proteome</keyword>
<evidence type="ECO:0000313" key="4">
    <source>
        <dbReference type="EMBL" id="TWP30694.1"/>
    </source>
</evidence>
<dbReference type="InterPro" id="IPR036770">
    <property type="entry name" value="Ankyrin_rpt-contain_sf"/>
</dbReference>
<dbReference type="PROSITE" id="PS50088">
    <property type="entry name" value="ANK_REPEAT"/>
    <property type="match status" value="2"/>
</dbReference>
<dbReference type="SMART" id="SM00248">
    <property type="entry name" value="ANK"/>
    <property type="match status" value="4"/>
</dbReference>
<dbReference type="PANTHER" id="PTHR24198:SF165">
    <property type="entry name" value="ANKYRIN REPEAT-CONTAINING PROTEIN-RELATED"/>
    <property type="match status" value="1"/>
</dbReference>
<dbReference type="InterPro" id="IPR002110">
    <property type="entry name" value="Ankyrin_rpt"/>
</dbReference>
<organism evidence="4 5">
    <name type="scientific">Apibacter muscae</name>
    <dbReference type="NCBI Taxonomy" id="2509004"/>
    <lineage>
        <taxon>Bacteria</taxon>
        <taxon>Pseudomonadati</taxon>
        <taxon>Bacteroidota</taxon>
        <taxon>Flavobacteriia</taxon>
        <taxon>Flavobacteriales</taxon>
        <taxon>Weeksellaceae</taxon>
        <taxon>Apibacter</taxon>
    </lineage>
</organism>
<accession>A0A563DLL1</accession>
<dbReference type="Gene3D" id="1.25.40.20">
    <property type="entry name" value="Ankyrin repeat-containing domain"/>
    <property type="match status" value="1"/>
</dbReference>
<dbReference type="EMBL" id="SELH01000011">
    <property type="protein sequence ID" value="TWP30694.1"/>
    <property type="molecule type" value="Genomic_DNA"/>
</dbReference>
<evidence type="ECO:0000256" key="3">
    <source>
        <dbReference type="PROSITE-ProRule" id="PRU00023"/>
    </source>
</evidence>
<dbReference type="PROSITE" id="PS50297">
    <property type="entry name" value="ANK_REP_REGION"/>
    <property type="match status" value="1"/>
</dbReference>
<proteinExistence type="predicted"/>
<name>A0A563DLL1_9FLAO</name>
<dbReference type="PROSITE" id="PS51257">
    <property type="entry name" value="PROKAR_LIPOPROTEIN"/>
    <property type="match status" value="1"/>
</dbReference>
<dbReference type="SUPFAM" id="SSF48403">
    <property type="entry name" value="Ankyrin repeat"/>
    <property type="match status" value="1"/>
</dbReference>
<evidence type="ECO:0000313" key="5">
    <source>
        <dbReference type="Proteomes" id="UP000319499"/>
    </source>
</evidence>
<dbReference type="Proteomes" id="UP000319499">
    <property type="component" value="Unassembled WGS sequence"/>
</dbReference>
<protein>
    <submittedName>
        <fullName evidence="4">Uncharacterized protein</fullName>
    </submittedName>
</protein>
<dbReference type="AlphaFoldDB" id="A0A563DLL1"/>
<dbReference type="Pfam" id="PF12796">
    <property type="entry name" value="Ank_2"/>
    <property type="match status" value="1"/>
</dbReference>
<dbReference type="OrthoDB" id="1239122at2"/>
<keyword evidence="2 3" id="KW-0040">ANK repeat</keyword>
<reference evidence="4 5" key="1">
    <citation type="submission" date="2019-02" db="EMBL/GenBank/DDBJ databases">
        <title>Apibacter muscae sp. nov.: a novel member of the house fly microbiota.</title>
        <authorList>
            <person name="Park R."/>
        </authorList>
    </citation>
    <scope>NUCLEOTIDE SEQUENCE [LARGE SCALE GENOMIC DNA]</scope>
    <source>
        <strain evidence="4 5">AL1</strain>
    </source>
</reference>
<feature type="repeat" description="ANK" evidence="3">
    <location>
        <begin position="77"/>
        <end position="109"/>
    </location>
</feature>
<keyword evidence="1" id="KW-0677">Repeat</keyword>
<gene>
    <name evidence="4" type="ORF">ETU09_01445</name>
</gene>
<feature type="repeat" description="ANK" evidence="3">
    <location>
        <begin position="150"/>
        <end position="183"/>
    </location>
</feature>